<dbReference type="EMBL" id="NIDN02000100">
    <property type="protein sequence ID" value="RLL96752.1"/>
    <property type="molecule type" value="Genomic_DNA"/>
</dbReference>
<evidence type="ECO:0000256" key="1">
    <source>
        <dbReference type="SAM" id="MobiDB-lite"/>
    </source>
</evidence>
<keyword evidence="3" id="KW-1185">Reference proteome</keyword>
<evidence type="ECO:0008006" key="4">
    <source>
        <dbReference type="Google" id="ProtNLM"/>
    </source>
</evidence>
<dbReference type="Proteomes" id="UP000215289">
    <property type="component" value="Unassembled WGS sequence"/>
</dbReference>
<feature type="region of interest" description="Disordered" evidence="1">
    <location>
        <begin position="510"/>
        <end position="599"/>
    </location>
</feature>
<feature type="compositionally biased region" description="Polar residues" evidence="1">
    <location>
        <begin position="574"/>
        <end position="599"/>
    </location>
</feature>
<accession>A0A3R7J3V9</accession>
<dbReference type="Gene3D" id="3.60.15.10">
    <property type="entry name" value="Ribonuclease Z/Hydroxyacylglutathione hydrolase-like"/>
    <property type="match status" value="1"/>
</dbReference>
<dbReference type="SUPFAM" id="SSF56281">
    <property type="entry name" value="Metallo-hydrolase/oxidoreductase"/>
    <property type="match status" value="1"/>
</dbReference>
<dbReference type="AlphaFoldDB" id="A0A3R7J3V9"/>
<gene>
    <name evidence="2" type="ORF">CFD26_105419</name>
</gene>
<comment type="caution">
    <text evidence="2">The sequence shown here is derived from an EMBL/GenBank/DDBJ whole genome shotgun (WGS) entry which is preliminary data.</text>
</comment>
<reference evidence="2 3" key="1">
    <citation type="submission" date="2018-08" db="EMBL/GenBank/DDBJ databases">
        <title>Draft genome sequences of two Aspergillus turcosus clinical strains isolated from bronchoalveolar lavage fluid: one azole-susceptible and the other azole-resistant.</title>
        <authorList>
            <person name="Parent-Michaud M."/>
            <person name="Dufresne P.J."/>
            <person name="Fournier E."/>
            <person name="Martineau C."/>
            <person name="Moreira S."/>
            <person name="Perkins V."/>
            <person name="De Repentigny L."/>
            <person name="Dufresne S.F."/>
        </authorList>
    </citation>
    <scope>NUCLEOTIDE SEQUENCE [LARGE SCALE GENOMIC DNA]</scope>
    <source>
        <strain evidence="2">HMR AF 1038</strain>
    </source>
</reference>
<name>A0A3R7J3V9_9EURO</name>
<organism evidence="2 3">
    <name type="scientific">Aspergillus turcosus</name>
    <dbReference type="NCBI Taxonomy" id="1245748"/>
    <lineage>
        <taxon>Eukaryota</taxon>
        <taxon>Fungi</taxon>
        <taxon>Dikarya</taxon>
        <taxon>Ascomycota</taxon>
        <taxon>Pezizomycotina</taxon>
        <taxon>Eurotiomycetes</taxon>
        <taxon>Eurotiomycetidae</taxon>
        <taxon>Eurotiales</taxon>
        <taxon>Aspergillaceae</taxon>
        <taxon>Aspergillus</taxon>
        <taxon>Aspergillus subgen. Fumigati</taxon>
    </lineage>
</organism>
<proteinExistence type="predicted"/>
<evidence type="ECO:0000313" key="3">
    <source>
        <dbReference type="Proteomes" id="UP000215289"/>
    </source>
</evidence>
<dbReference type="InterPro" id="IPR036866">
    <property type="entry name" value="RibonucZ/Hydroxyglut_hydro"/>
</dbReference>
<sequence>MPPAIVEENIKMPNANTATSEKSALTVHYACVTMIDVKEGDSYVVDLKHGPKTTDPRSWNRYLIDAGADRAMPQREDAIATALFSEYDGAKAPHDGRAIKLGGPWVESPSVPDSPFKGNDIPTLGGVILTHSDSDHCGAASRILKKLDALTMQKIPRNTVENRPLPIFLSPMWQWTKQTIVKSAIGKDWGFLTDFCEIRANVTWVERTVKDIELRVAMRKRRATDLSLEKTWANLKELVDQAGYRMVYRFNYVGHISNQVEPTEVFTMVATERIKENNVAPNIEEGFINKSFRSLKSLGQETVPDDVVAHLQSPDYKDQTILIEVGLVPKVVTIKRTFSASFPDENITGRWLRVGIPIANILAQLSSPKDEDLEDGNLKKLKPDPEPPTVHDLISAADAAADATADEVMIIEEKKEVSIVQTFQVNSTQQRKLFKVIRSKVHAPKVTDTFTPEFHVVGFIDKVQELLFPPIRHDEFFEEETYGHYSFSRLGCAGANYVRDFAHMILLSKMPRKKQQTGGTNPQGGSATRGGRGGRGRGGRGGKAGKVTQSSQGSQGDKDDIDAGDNPGDKSMHTIGTQKTQERSCPTLTHSASLKNPHSFQAHRVVADLPSAGLMDDTLRA</sequence>
<feature type="compositionally biased region" description="Polar residues" evidence="1">
    <location>
        <begin position="516"/>
        <end position="526"/>
    </location>
</feature>
<protein>
    <recommendedName>
        <fullName evidence="4">Metallo-beta-lactamase domain-containing protein</fullName>
    </recommendedName>
</protein>
<evidence type="ECO:0000313" key="2">
    <source>
        <dbReference type="EMBL" id="RLL96752.1"/>
    </source>
</evidence>